<dbReference type="HOGENOM" id="CLU_000604_1_23_7"/>
<dbReference type="Pfam" id="PF00005">
    <property type="entry name" value="ABC_tran"/>
    <property type="match status" value="1"/>
</dbReference>
<dbReference type="AlphaFoldDB" id="E5Y1Q1"/>
<keyword evidence="7" id="KW-1185">Reference proteome</keyword>
<dbReference type="GO" id="GO:0005524">
    <property type="term" value="F:ATP binding"/>
    <property type="evidence" value="ECO:0007669"/>
    <property type="project" value="UniProtKB-KW"/>
</dbReference>
<comment type="caution">
    <text evidence="6">The sequence shown here is derived from an EMBL/GenBank/DDBJ whole genome shotgun (WGS) entry which is preliminary data.</text>
</comment>
<accession>E5Y1Q1</accession>
<dbReference type="SUPFAM" id="SSF52540">
    <property type="entry name" value="P-loop containing nucleoside triphosphate hydrolases"/>
    <property type="match status" value="1"/>
</dbReference>
<evidence type="ECO:0000256" key="2">
    <source>
        <dbReference type="ARBA" id="ARBA00022448"/>
    </source>
</evidence>
<evidence type="ECO:0000313" key="6">
    <source>
        <dbReference type="EMBL" id="EFV46082.1"/>
    </source>
</evidence>
<evidence type="ECO:0000256" key="1">
    <source>
        <dbReference type="ARBA" id="ARBA00005417"/>
    </source>
</evidence>
<evidence type="ECO:0000256" key="3">
    <source>
        <dbReference type="ARBA" id="ARBA00022741"/>
    </source>
</evidence>
<dbReference type="Pfam" id="PF08352">
    <property type="entry name" value="oligo_HPY"/>
    <property type="match status" value="1"/>
</dbReference>
<dbReference type="GO" id="GO:0055085">
    <property type="term" value="P:transmembrane transport"/>
    <property type="evidence" value="ECO:0007669"/>
    <property type="project" value="UniProtKB-ARBA"/>
</dbReference>
<dbReference type="PROSITE" id="PS00211">
    <property type="entry name" value="ABC_TRANSPORTER_1"/>
    <property type="match status" value="1"/>
</dbReference>
<dbReference type="eggNOG" id="COG4608">
    <property type="taxonomic scope" value="Bacteria"/>
</dbReference>
<evidence type="ECO:0000259" key="5">
    <source>
        <dbReference type="PROSITE" id="PS50893"/>
    </source>
</evidence>
<dbReference type="CDD" id="cd03257">
    <property type="entry name" value="ABC_NikE_OppD_transporters"/>
    <property type="match status" value="1"/>
</dbReference>
<dbReference type="PANTHER" id="PTHR43776:SF7">
    <property type="entry name" value="D,D-DIPEPTIDE TRANSPORT ATP-BINDING PROTEIN DDPF-RELATED"/>
    <property type="match status" value="1"/>
</dbReference>
<proteinExistence type="inferred from homology"/>
<dbReference type="InterPro" id="IPR003439">
    <property type="entry name" value="ABC_transporter-like_ATP-bd"/>
</dbReference>
<dbReference type="EMBL" id="ADCP02000002">
    <property type="protein sequence ID" value="EFV46082.1"/>
    <property type="molecule type" value="Genomic_DNA"/>
</dbReference>
<dbReference type="PROSITE" id="PS50893">
    <property type="entry name" value="ABC_TRANSPORTER_2"/>
    <property type="match status" value="1"/>
</dbReference>
<protein>
    <submittedName>
        <fullName evidence="6">Oligopeptide transport system ATP-binding protein</fullName>
    </submittedName>
</protein>
<keyword evidence="3" id="KW-0547">Nucleotide-binding</keyword>
<dbReference type="STRING" id="563192.HMPREF0179_00122"/>
<organism evidence="6 7">
    <name type="scientific">Bilophila wadsworthia (strain 3_1_6)</name>
    <dbReference type="NCBI Taxonomy" id="563192"/>
    <lineage>
        <taxon>Bacteria</taxon>
        <taxon>Pseudomonadati</taxon>
        <taxon>Thermodesulfobacteriota</taxon>
        <taxon>Desulfovibrionia</taxon>
        <taxon>Desulfovibrionales</taxon>
        <taxon>Desulfovibrionaceae</taxon>
        <taxon>Bilophila</taxon>
    </lineage>
</organism>
<keyword evidence="2" id="KW-0813">Transport</keyword>
<dbReference type="Proteomes" id="UP000006034">
    <property type="component" value="Unassembled WGS sequence"/>
</dbReference>
<dbReference type="InterPro" id="IPR013563">
    <property type="entry name" value="Oligopep_ABC_C"/>
</dbReference>
<sequence length="298" mass="33612">MKNPVLLSVRNYKQHFPINKSLTVHAVNGISFDLRKGEIFGLVGESGCGKSTVARAIMGIYTPTEGEIYFKDFLISEKRSYREHKKDIQRNMQVIFQDSAAALNPRMKVADIIAEPLVINRVYPDKVRLRAEVDKLLTLVGLDTSYGNKFPAEISGGQRQRVAIARSIAVNPELIVADEPVASLDVSIQAQIVSLFQHLQRQHGFTFLFIAHDLSMVRYLCDRVGVMYEGRLVELAPAKELFGNPLHPYTRALLSAIPVPDPVYERSKKIIPYTHETADLSGEWREILPEHFLLARSE</sequence>
<reference evidence="6 7" key="2">
    <citation type="submission" date="2013-04" db="EMBL/GenBank/DDBJ databases">
        <title>The Genome Sequence of Bilophila wadsworthia 3_1_6.</title>
        <authorList>
            <consortium name="The Broad Institute Genomics Platform"/>
            <person name="Earl A."/>
            <person name="Ward D."/>
            <person name="Feldgarden M."/>
            <person name="Gevers D."/>
            <person name="Sibley C."/>
            <person name="Strauss J."/>
            <person name="Allen-Vercoe E."/>
            <person name="Walker B."/>
            <person name="Young S."/>
            <person name="Zeng Q."/>
            <person name="Gargeya S."/>
            <person name="Fitzgerald M."/>
            <person name="Haas B."/>
            <person name="Abouelleil A."/>
            <person name="Allen A.W."/>
            <person name="Alvarado L."/>
            <person name="Arachchi H.M."/>
            <person name="Berlin A.M."/>
            <person name="Chapman S.B."/>
            <person name="Gainer-Dewar J."/>
            <person name="Goldberg J."/>
            <person name="Griggs A."/>
            <person name="Gujja S."/>
            <person name="Hansen M."/>
            <person name="Howarth C."/>
            <person name="Imamovic A."/>
            <person name="Ireland A."/>
            <person name="Larimer J."/>
            <person name="McCowan C."/>
            <person name="Murphy C."/>
            <person name="Pearson M."/>
            <person name="Poon T.W."/>
            <person name="Priest M."/>
            <person name="Roberts A."/>
            <person name="Saif S."/>
            <person name="Shea T."/>
            <person name="Sisk P."/>
            <person name="Sykes S."/>
            <person name="Wortman J."/>
            <person name="Nusbaum C."/>
            <person name="Birren B."/>
        </authorList>
    </citation>
    <scope>NUCLEOTIDE SEQUENCE [LARGE SCALE GENOMIC DNA]</scope>
    <source>
        <strain evidence="6 7">3_1_6</strain>
    </source>
</reference>
<comment type="similarity">
    <text evidence="1">Belongs to the ABC transporter superfamily.</text>
</comment>
<dbReference type="Gene3D" id="3.40.50.300">
    <property type="entry name" value="P-loop containing nucleotide triphosphate hydrolases"/>
    <property type="match status" value="1"/>
</dbReference>
<dbReference type="GO" id="GO:0015833">
    <property type="term" value="P:peptide transport"/>
    <property type="evidence" value="ECO:0007669"/>
    <property type="project" value="InterPro"/>
</dbReference>
<reference evidence="6 7" key="1">
    <citation type="submission" date="2010-10" db="EMBL/GenBank/DDBJ databases">
        <authorList>
            <consortium name="The Broad Institute Genome Sequencing Platform"/>
            <person name="Ward D."/>
            <person name="Earl A."/>
            <person name="Feldgarden M."/>
            <person name="Young S.K."/>
            <person name="Gargeya S."/>
            <person name="Zeng Q."/>
            <person name="Alvarado L."/>
            <person name="Berlin A."/>
            <person name="Bochicchio J."/>
            <person name="Chapman S.B."/>
            <person name="Chen Z."/>
            <person name="Freedman E."/>
            <person name="Gellesch M."/>
            <person name="Goldberg J."/>
            <person name="Griggs A."/>
            <person name="Gujja S."/>
            <person name="Heilman E."/>
            <person name="Heiman D."/>
            <person name="Howarth C."/>
            <person name="Mehta T."/>
            <person name="Neiman D."/>
            <person name="Pearson M."/>
            <person name="Roberts A."/>
            <person name="Saif S."/>
            <person name="Shea T."/>
            <person name="Shenoy N."/>
            <person name="Sisk P."/>
            <person name="Stolte C."/>
            <person name="Sykes S."/>
            <person name="White J."/>
            <person name="Yandava C."/>
            <person name="Allen-Vercoe E."/>
            <person name="Sibley C."/>
            <person name="Ambrose C.E."/>
            <person name="Strauss J."/>
            <person name="Daigneault M."/>
            <person name="Haas B."/>
            <person name="Nusbaum C."/>
            <person name="Birren B."/>
        </authorList>
    </citation>
    <scope>NUCLEOTIDE SEQUENCE [LARGE SCALE GENOMIC DNA]</scope>
    <source>
        <strain evidence="6 7">3_1_6</strain>
    </source>
</reference>
<dbReference type="InterPro" id="IPR003593">
    <property type="entry name" value="AAA+_ATPase"/>
</dbReference>
<feature type="domain" description="ABC transporter" evidence="5">
    <location>
        <begin position="7"/>
        <end position="254"/>
    </location>
</feature>
<name>E5Y1Q1_BILW3</name>
<dbReference type="RefSeq" id="WP_005024072.1">
    <property type="nucleotide sequence ID" value="NZ_KE150239.1"/>
</dbReference>
<dbReference type="GeneID" id="78087082"/>
<evidence type="ECO:0000256" key="4">
    <source>
        <dbReference type="ARBA" id="ARBA00022840"/>
    </source>
</evidence>
<dbReference type="GO" id="GO:0016887">
    <property type="term" value="F:ATP hydrolysis activity"/>
    <property type="evidence" value="ECO:0007669"/>
    <property type="project" value="InterPro"/>
</dbReference>
<evidence type="ECO:0000313" key="7">
    <source>
        <dbReference type="Proteomes" id="UP000006034"/>
    </source>
</evidence>
<dbReference type="SMART" id="SM00382">
    <property type="entry name" value="AAA"/>
    <property type="match status" value="1"/>
</dbReference>
<dbReference type="OrthoDB" id="9809450at2"/>
<dbReference type="PANTHER" id="PTHR43776">
    <property type="entry name" value="TRANSPORT ATP-BINDING PROTEIN"/>
    <property type="match status" value="1"/>
</dbReference>
<dbReference type="InterPro" id="IPR027417">
    <property type="entry name" value="P-loop_NTPase"/>
</dbReference>
<gene>
    <name evidence="6" type="ORF">HMPREF0179_00122</name>
</gene>
<keyword evidence="4 6" id="KW-0067">ATP-binding</keyword>
<dbReference type="InterPro" id="IPR017871">
    <property type="entry name" value="ABC_transporter-like_CS"/>
</dbReference>
<dbReference type="InterPro" id="IPR050319">
    <property type="entry name" value="ABC_transp_ATP-bind"/>
</dbReference>